<evidence type="ECO:0000256" key="3">
    <source>
        <dbReference type="ARBA" id="ARBA00023157"/>
    </source>
</evidence>
<dbReference type="Gramene" id="EFJ04756">
    <property type="protein sequence ID" value="EFJ04756"/>
    <property type="gene ID" value="SELMODRAFT_138288"/>
</dbReference>
<sequence>IKTAPFDIRFPSTNQTKHCYTRYIEFHKCQKERGEGAPECQKYARYYRSLCPSEWIERWNEQRADGVFCGPY</sequence>
<dbReference type="EMBL" id="GL377571">
    <property type="protein sequence ID" value="EFJ32851.1"/>
    <property type="molecule type" value="Genomic_DNA"/>
</dbReference>
<accession>D8R2Y7</accession>
<dbReference type="Pfam" id="PF02297">
    <property type="entry name" value="COX6B"/>
    <property type="match status" value="1"/>
</dbReference>
<protein>
    <recommendedName>
        <fullName evidence="7">Cytochrome c oxidase subunit</fullName>
    </recommendedName>
</protein>
<proteinExistence type="predicted"/>
<dbReference type="FunFam" id="1.10.10.140:FF:000001">
    <property type="entry name" value="Cytochrome c oxidase subunit 6B1"/>
    <property type="match status" value="1"/>
</dbReference>
<evidence type="ECO:0000256" key="2">
    <source>
        <dbReference type="ARBA" id="ARBA00023128"/>
    </source>
</evidence>
<dbReference type="Proteomes" id="UP000001514">
    <property type="component" value="Unassembled WGS sequence"/>
</dbReference>
<dbReference type="GO" id="GO:0045277">
    <property type="term" value="C:respiratory chain complex IV"/>
    <property type="evidence" value="ECO:0007669"/>
    <property type="project" value="InterPro"/>
</dbReference>
<dbReference type="PANTHER" id="PTHR46281">
    <property type="entry name" value="CYTOCHROME C OXIDASE SUBUNIT 6B"/>
    <property type="match status" value="1"/>
</dbReference>
<name>D8R2Y7_SELML</name>
<dbReference type="KEGG" id="smo:SELMODRAFT_84137"/>
<dbReference type="OrthoDB" id="1107506at2759"/>
<dbReference type="STRING" id="88036.D8R2Y7"/>
<keyword evidence="2" id="KW-0496">Mitochondrion</keyword>
<comment type="subcellular location">
    <subcellularLocation>
        <location evidence="1">Mitochondrion</location>
    </subcellularLocation>
</comment>
<evidence type="ECO:0008006" key="7">
    <source>
        <dbReference type="Google" id="ProtNLM"/>
    </source>
</evidence>
<evidence type="ECO:0000313" key="6">
    <source>
        <dbReference type="Proteomes" id="UP000001514"/>
    </source>
</evidence>
<dbReference type="CDD" id="cd00926">
    <property type="entry name" value="Cyt_c_Oxidase_VIb"/>
    <property type="match status" value="1"/>
</dbReference>
<dbReference type="InterPro" id="IPR003213">
    <property type="entry name" value="Cyt_c_oxidase_su6B"/>
</dbReference>
<dbReference type="AlphaFoldDB" id="D8R2Y7"/>
<keyword evidence="6" id="KW-1185">Reference proteome</keyword>
<dbReference type="InParanoid" id="D8R2Y7"/>
<dbReference type="GO" id="GO:1902600">
    <property type="term" value="P:proton transmembrane transport"/>
    <property type="evidence" value="ECO:0007669"/>
    <property type="project" value="GOC"/>
</dbReference>
<dbReference type="FunCoup" id="D8R2Y7">
    <property type="interactions" value="3249"/>
</dbReference>
<keyword evidence="3" id="KW-1015">Disulfide bond</keyword>
<dbReference type="eggNOG" id="KOG3057">
    <property type="taxonomic scope" value="Eukaryota"/>
</dbReference>
<evidence type="ECO:0000256" key="1">
    <source>
        <dbReference type="ARBA" id="ARBA00004173"/>
    </source>
</evidence>
<feature type="non-terminal residue" evidence="5">
    <location>
        <position position="1"/>
    </location>
</feature>
<evidence type="ECO:0000313" key="5">
    <source>
        <dbReference type="EMBL" id="EFJ32851.1"/>
    </source>
</evidence>
<dbReference type="Gramene" id="EFJ32851">
    <property type="protein sequence ID" value="EFJ32851"/>
    <property type="gene ID" value="SELMODRAFT_84137"/>
</dbReference>
<dbReference type="PANTHER" id="PTHR46281:SF8">
    <property type="entry name" value="CYTOCHROME C OXIDASE SUBUNIT 12, MITOCHONDRIAL"/>
    <property type="match status" value="1"/>
</dbReference>
<dbReference type="HOGENOM" id="CLU_133964_2_0_1"/>
<organism evidence="6">
    <name type="scientific">Selaginella moellendorffii</name>
    <name type="common">Spikemoss</name>
    <dbReference type="NCBI Taxonomy" id="88036"/>
    <lineage>
        <taxon>Eukaryota</taxon>
        <taxon>Viridiplantae</taxon>
        <taxon>Streptophyta</taxon>
        <taxon>Embryophyta</taxon>
        <taxon>Tracheophyta</taxon>
        <taxon>Lycopodiopsida</taxon>
        <taxon>Selaginellales</taxon>
        <taxon>Selaginellaceae</taxon>
        <taxon>Selaginella</taxon>
    </lineage>
</organism>
<dbReference type="SUPFAM" id="SSF47694">
    <property type="entry name" value="Cytochrome c oxidase subunit h"/>
    <property type="match status" value="1"/>
</dbReference>
<evidence type="ECO:0000313" key="4">
    <source>
        <dbReference type="EMBL" id="EFJ04756.1"/>
    </source>
</evidence>
<dbReference type="PROSITE" id="PS51808">
    <property type="entry name" value="CHCH"/>
    <property type="match status" value="1"/>
</dbReference>
<dbReference type="GO" id="GO:0005739">
    <property type="term" value="C:mitochondrion"/>
    <property type="evidence" value="ECO:0000318"/>
    <property type="project" value="GO_Central"/>
</dbReference>
<dbReference type="OMA" id="WDGQRDD"/>
<dbReference type="Gene3D" id="1.10.10.140">
    <property type="entry name" value="Cytochrome c oxidase, subunit VIb"/>
    <property type="match status" value="1"/>
</dbReference>
<dbReference type="InterPro" id="IPR036549">
    <property type="entry name" value="CX6/COA6-like_sf"/>
</dbReference>
<reference evidence="5 6" key="1">
    <citation type="journal article" date="2011" name="Science">
        <title>The Selaginella genome identifies genetic changes associated with the evolution of vascular plants.</title>
        <authorList>
            <person name="Banks J.A."/>
            <person name="Nishiyama T."/>
            <person name="Hasebe M."/>
            <person name="Bowman J.L."/>
            <person name="Gribskov M."/>
            <person name="dePamphilis C."/>
            <person name="Albert V.A."/>
            <person name="Aono N."/>
            <person name="Aoyama T."/>
            <person name="Ambrose B.A."/>
            <person name="Ashton N.W."/>
            <person name="Axtell M.J."/>
            <person name="Barker E."/>
            <person name="Barker M.S."/>
            <person name="Bennetzen J.L."/>
            <person name="Bonawitz N.D."/>
            <person name="Chapple C."/>
            <person name="Cheng C."/>
            <person name="Correa L.G."/>
            <person name="Dacre M."/>
            <person name="DeBarry J."/>
            <person name="Dreyer I."/>
            <person name="Elias M."/>
            <person name="Engstrom E.M."/>
            <person name="Estelle M."/>
            <person name="Feng L."/>
            <person name="Finet C."/>
            <person name="Floyd S.K."/>
            <person name="Frommer W.B."/>
            <person name="Fujita T."/>
            <person name="Gramzow L."/>
            <person name="Gutensohn M."/>
            <person name="Harholt J."/>
            <person name="Hattori M."/>
            <person name="Heyl A."/>
            <person name="Hirai T."/>
            <person name="Hiwatashi Y."/>
            <person name="Ishikawa M."/>
            <person name="Iwata M."/>
            <person name="Karol K.G."/>
            <person name="Koehler B."/>
            <person name="Kolukisaoglu U."/>
            <person name="Kubo M."/>
            <person name="Kurata T."/>
            <person name="Lalonde S."/>
            <person name="Li K."/>
            <person name="Li Y."/>
            <person name="Litt A."/>
            <person name="Lyons E."/>
            <person name="Manning G."/>
            <person name="Maruyama T."/>
            <person name="Michael T.P."/>
            <person name="Mikami K."/>
            <person name="Miyazaki S."/>
            <person name="Morinaga S."/>
            <person name="Murata T."/>
            <person name="Mueller-Roeber B."/>
            <person name="Nelson D.R."/>
            <person name="Obara M."/>
            <person name="Oguri Y."/>
            <person name="Olmstead R.G."/>
            <person name="Onodera N."/>
            <person name="Petersen B.L."/>
            <person name="Pils B."/>
            <person name="Prigge M."/>
            <person name="Rensing S.A."/>
            <person name="Riano-Pachon D.M."/>
            <person name="Roberts A.W."/>
            <person name="Sato Y."/>
            <person name="Scheller H.V."/>
            <person name="Schulz B."/>
            <person name="Schulz C."/>
            <person name="Shakirov E.V."/>
            <person name="Shibagaki N."/>
            <person name="Shinohara N."/>
            <person name="Shippen D.E."/>
            <person name="Soerensen I."/>
            <person name="Sotooka R."/>
            <person name="Sugimoto N."/>
            <person name="Sugita M."/>
            <person name="Sumikawa N."/>
            <person name="Tanurdzic M."/>
            <person name="Theissen G."/>
            <person name="Ulvskov P."/>
            <person name="Wakazuki S."/>
            <person name="Weng J.K."/>
            <person name="Willats W.W."/>
            <person name="Wipf D."/>
            <person name="Wolf P.G."/>
            <person name="Yang L."/>
            <person name="Zimmer A.D."/>
            <person name="Zhu Q."/>
            <person name="Mitros T."/>
            <person name="Hellsten U."/>
            <person name="Loque D."/>
            <person name="Otillar R."/>
            <person name="Salamov A."/>
            <person name="Schmutz J."/>
            <person name="Shapiro H."/>
            <person name="Lindquist E."/>
            <person name="Lucas S."/>
            <person name="Rokhsar D."/>
            <person name="Grigoriev I.V."/>
        </authorList>
    </citation>
    <scope>NUCLEOTIDE SEQUENCE [LARGE SCALE GENOMIC DNA]</scope>
</reference>
<gene>
    <name evidence="4" type="ORF">SELMODRAFT_138288</name>
    <name evidence="5" type="ORF">SELMODRAFT_84137</name>
</gene>
<dbReference type="InterPro" id="IPR048280">
    <property type="entry name" value="COX6B-like"/>
</dbReference>
<dbReference type="EMBL" id="GL377754">
    <property type="protein sequence ID" value="EFJ04756.1"/>
    <property type="molecule type" value="Genomic_DNA"/>
</dbReference>
<dbReference type="KEGG" id="smo:SELMODRAFT_138288"/>